<feature type="region of interest" description="Disordered" evidence="1">
    <location>
        <begin position="34"/>
        <end position="75"/>
    </location>
</feature>
<evidence type="ECO:0008006" key="4">
    <source>
        <dbReference type="Google" id="ProtNLM"/>
    </source>
</evidence>
<reference evidence="2" key="1">
    <citation type="journal article" date="2022" name="bioRxiv">
        <title>Sequencing and chromosome-scale assembly of the giantPleurodeles waltlgenome.</title>
        <authorList>
            <person name="Brown T."/>
            <person name="Elewa A."/>
            <person name="Iarovenko S."/>
            <person name="Subramanian E."/>
            <person name="Araus A.J."/>
            <person name="Petzold A."/>
            <person name="Susuki M."/>
            <person name="Suzuki K.-i.T."/>
            <person name="Hayashi T."/>
            <person name="Toyoda A."/>
            <person name="Oliveira C."/>
            <person name="Osipova E."/>
            <person name="Leigh N.D."/>
            <person name="Simon A."/>
            <person name="Yun M.H."/>
        </authorList>
    </citation>
    <scope>NUCLEOTIDE SEQUENCE</scope>
    <source>
        <strain evidence="2">20211129_DDA</strain>
        <tissue evidence="2">Liver</tissue>
    </source>
</reference>
<evidence type="ECO:0000256" key="1">
    <source>
        <dbReference type="SAM" id="MobiDB-lite"/>
    </source>
</evidence>
<proteinExistence type="predicted"/>
<gene>
    <name evidence="2" type="ORF">NDU88_000628</name>
</gene>
<protein>
    <recommendedName>
        <fullName evidence="4">Secreted protein</fullName>
    </recommendedName>
</protein>
<sequence>MSRSGRGHRPARQLTRVLSVSLLLSQVTRRIANLNREPQSLRKHDGTTGQRGRHHTLLQVPQSGDGTSVRQLGAQ</sequence>
<comment type="caution">
    <text evidence="2">The sequence shown here is derived from an EMBL/GenBank/DDBJ whole genome shotgun (WGS) entry which is preliminary data.</text>
</comment>
<evidence type="ECO:0000313" key="2">
    <source>
        <dbReference type="EMBL" id="KAJ1205193.1"/>
    </source>
</evidence>
<dbReference type="AlphaFoldDB" id="A0AAV7VXY2"/>
<keyword evidence="3" id="KW-1185">Reference proteome</keyword>
<dbReference type="EMBL" id="JANPWB010000002">
    <property type="protein sequence ID" value="KAJ1205193.1"/>
    <property type="molecule type" value="Genomic_DNA"/>
</dbReference>
<evidence type="ECO:0000313" key="3">
    <source>
        <dbReference type="Proteomes" id="UP001066276"/>
    </source>
</evidence>
<feature type="compositionally biased region" description="Polar residues" evidence="1">
    <location>
        <begin position="59"/>
        <end position="75"/>
    </location>
</feature>
<organism evidence="2 3">
    <name type="scientific">Pleurodeles waltl</name>
    <name type="common">Iberian ribbed newt</name>
    <dbReference type="NCBI Taxonomy" id="8319"/>
    <lineage>
        <taxon>Eukaryota</taxon>
        <taxon>Metazoa</taxon>
        <taxon>Chordata</taxon>
        <taxon>Craniata</taxon>
        <taxon>Vertebrata</taxon>
        <taxon>Euteleostomi</taxon>
        <taxon>Amphibia</taxon>
        <taxon>Batrachia</taxon>
        <taxon>Caudata</taxon>
        <taxon>Salamandroidea</taxon>
        <taxon>Salamandridae</taxon>
        <taxon>Pleurodelinae</taxon>
        <taxon>Pleurodeles</taxon>
    </lineage>
</organism>
<name>A0AAV7VXY2_PLEWA</name>
<accession>A0AAV7VXY2</accession>
<dbReference type="Proteomes" id="UP001066276">
    <property type="component" value="Chromosome 1_2"/>
</dbReference>